<dbReference type="EMBL" id="JBHSAW010000001">
    <property type="protein sequence ID" value="MFC4094330.1"/>
    <property type="molecule type" value="Genomic_DNA"/>
</dbReference>
<sequence length="402" mass="45597">MVKGSKIDTFRLGNKTSLLLKFNYSSSLLSFVFALLCIFLLDIKETIPFVFILYATLNGINVWAFNRHGNLTTMAIYTSVLSWISTIVISLCSGGIQSPFLFVLSIIVLAGYVSTKLFGTIYLYSITATIFIIFFIDYLSSDVMQNEVPEASRDLFSLFSMLFAVYLLGYIFGKNLLETHHNLYRSKNEIENRIEEKETLLKEVHHRVKNNLQTVSSLLNLQARNSKNEKIKDLLKGSQNRVLSMAMIHEMLYLNQNISKIDFRSYVEQLTEYLLNSAISKNKKITLELNIPELQLGIDTAIPLGLLINETVTNSIKYGFTEENDGIITIILEKLEKPNLYKLSISDNGIGFKEQIDLKEIKSLGLKLIHNLARQLHGSIRGLNTVSGTSYILTFKEIDKKG</sequence>
<dbReference type="PROSITE" id="PS50109">
    <property type="entry name" value="HIS_KIN"/>
    <property type="match status" value="1"/>
</dbReference>
<feature type="domain" description="Histidine kinase" evidence="9">
    <location>
        <begin position="203"/>
        <end position="399"/>
    </location>
</feature>
<keyword evidence="6 10" id="KW-0418">Kinase</keyword>
<dbReference type="SMART" id="SM00387">
    <property type="entry name" value="HATPase_c"/>
    <property type="match status" value="1"/>
</dbReference>
<keyword evidence="8" id="KW-1133">Transmembrane helix</keyword>
<evidence type="ECO:0000259" key="9">
    <source>
        <dbReference type="PROSITE" id="PS50109"/>
    </source>
</evidence>
<dbReference type="Gene3D" id="3.30.450.20">
    <property type="entry name" value="PAS domain"/>
    <property type="match status" value="1"/>
</dbReference>
<evidence type="ECO:0000256" key="5">
    <source>
        <dbReference type="ARBA" id="ARBA00022741"/>
    </source>
</evidence>
<accession>A0ABV8JRD3</accession>
<keyword evidence="7" id="KW-0067">ATP-binding</keyword>
<evidence type="ECO:0000313" key="11">
    <source>
        <dbReference type="Proteomes" id="UP001595814"/>
    </source>
</evidence>
<feature type="transmembrane region" description="Helical" evidence="8">
    <location>
        <begin position="21"/>
        <end position="41"/>
    </location>
</feature>
<evidence type="ECO:0000256" key="2">
    <source>
        <dbReference type="ARBA" id="ARBA00012438"/>
    </source>
</evidence>
<gene>
    <name evidence="10" type="ORF">ACFOUT_00490</name>
</gene>
<evidence type="ECO:0000256" key="7">
    <source>
        <dbReference type="ARBA" id="ARBA00022840"/>
    </source>
</evidence>
<feature type="transmembrane region" description="Helical" evidence="8">
    <location>
        <begin position="71"/>
        <end position="90"/>
    </location>
</feature>
<feature type="transmembrane region" description="Helical" evidence="8">
    <location>
        <begin position="47"/>
        <end position="64"/>
    </location>
</feature>
<proteinExistence type="predicted"/>
<comment type="catalytic activity">
    <reaction evidence="1">
        <text>ATP + protein L-histidine = ADP + protein N-phospho-L-histidine.</text>
        <dbReference type="EC" id="2.7.13.3"/>
    </reaction>
</comment>
<dbReference type="SUPFAM" id="SSF55874">
    <property type="entry name" value="ATPase domain of HSP90 chaperone/DNA topoisomerase II/histidine kinase"/>
    <property type="match status" value="1"/>
</dbReference>
<dbReference type="InterPro" id="IPR036890">
    <property type="entry name" value="HATPase_C_sf"/>
</dbReference>
<keyword evidence="8" id="KW-0472">Membrane</keyword>
<feature type="transmembrane region" description="Helical" evidence="8">
    <location>
        <begin position="155"/>
        <end position="177"/>
    </location>
</feature>
<evidence type="ECO:0000256" key="8">
    <source>
        <dbReference type="SAM" id="Phobius"/>
    </source>
</evidence>
<organism evidence="10 11">
    <name type="scientific">Euzebyella saccharophila</name>
    <dbReference type="NCBI Taxonomy" id="679664"/>
    <lineage>
        <taxon>Bacteria</taxon>
        <taxon>Pseudomonadati</taxon>
        <taxon>Bacteroidota</taxon>
        <taxon>Flavobacteriia</taxon>
        <taxon>Flavobacteriales</taxon>
        <taxon>Flavobacteriaceae</taxon>
        <taxon>Euzebyella</taxon>
    </lineage>
</organism>
<keyword evidence="4 10" id="KW-0808">Transferase</keyword>
<keyword evidence="8" id="KW-0812">Transmembrane</keyword>
<keyword evidence="3" id="KW-0597">Phosphoprotein</keyword>
<dbReference type="Pfam" id="PF07568">
    <property type="entry name" value="HisKA_2"/>
    <property type="match status" value="1"/>
</dbReference>
<dbReference type="InterPro" id="IPR003594">
    <property type="entry name" value="HATPase_dom"/>
</dbReference>
<dbReference type="InterPro" id="IPR005467">
    <property type="entry name" value="His_kinase_dom"/>
</dbReference>
<dbReference type="Pfam" id="PF02518">
    <property type="entry name" value="HATPase_c"/>
    <property type="match status" value="1"/>
</dbReference>
<dbReference type="Proteomes" id="UP001595814">
    <property type="component" value="Unassembled WGS sequence"/>
</dbReference>
<dbReference type="EC" id="2.7.13.3" evidence="2"/>
<feature type="transmembrane region" description="Helical" evidence="8">
    <location>
        <begin position="96"/>
        <end position="114"/>
    </location>
</feature>
<feature type="transmembrane region" description="Helical" evidence="8">
    <location>
        <begin position="121"/>
        <end position="140"/>
    </location>
</feature>
<evidence type="ECO:0000256" key="3">
    <source>
        <dbReference type="ARBA" id="ARBA00022553"/>
    </source>
</evidence>
<comment type="caution">
    <text evidence="10">The sequence shown here is derived from an EMBL/GenBank/DDBJ whole genome shotgun (WGS) entry which is preliminary data.</text>
</comment>
<name>A0ABV8JRD3_9FLAO</name>
<dbReference type="RefSeq" id="WP_192462572.1">
    <property type="nucleotide sequence ID" value="NZ_JACYFJ010000004.1"/>
</dbReference>
<protein>
    <recommendedName>
        <fullName evidence="2">histidine kinase</fullName>
        <ecNumber evidence="2">2.7.13.3</ecNumber>
    </recommendedName>
</protein>
<keyword evidence="11" id="KW-1185">Reference proteome</keyword>
<evidence type="ECO:0000256" key="1">
    <source>
        <dbReference type="ARBA" id="ARBA00000085"/>
    </source>
</evidence>
<dbReference type="PANTHER" id="PTHR41523:SF8">
    <property type="entry name" value="ETHYLENE RESPONSE SENSOR PROTEIN"/>
    <property type="match status" value="1"/>
</dbReference>
<dbReference type="InterPro" id="IPR011495">
    <property type="entry name" value="Sig_transdc_His_kin_sub2_dim/P"/>
</dbReference>
<evidence type="ECO:0000256" key="6">
    <source>
        <dbReference type="ARBA" id="ARBA00022777"/>
    </source>
</evidence>
<keyword evidence="5" id="KW-0547">Nucleotide-binding</keyword>
<dbReference type="GO" id="GO:0004673">
    <property type="term" value="F:protein histidine kinase activity"/>
    <property type="evidence" value="ECO:0007669"/>
    <property type="project" value="UniProtKB-EC"/>
</dbReference>
<evidence type="ECO:0000256" key="4">
    <source>
        <dbReference type="ARBA" id="ARBA00022679"/>
    </source>
</evidence>
<dbReference type="Gene3D" id="3.30.565.10">
    <property type="entry name" value="Histidine kinase-like ATPase, C-terminal domain"/>
    <property type="match status" value="1"/>
</dbReference>
<reference evidence="11" key="1">
    <citation type="journal article" date="2019" name="Int. J. Syst. Evol. Microbiol.">
        <title>The Global Catalogue of Microorganisms (GCM) 10K type strain sequencing project: providing services to taxonomists for standard genome sequencing and annotation.</title>
        <authorList>
            <consortium name="The Broad Institute Genomics Platform"/>
            <consortium name="The Broad Institute Genome Sequencing Center for Infectious Disease"/>
            <person name="Wu L."/>
            <person name="Ma J."/>
        </authorList>
    </citation>
    <scope>NUCLEOTIDE SEQUENCE [LARGE SCALE GENOMIC DNA]</scope>
    <source>
        <strain evidence="11">CECT 7477</strain>
    </source>
</reference>
<evidence type="ECO:0000313" key="10">
    <source>
        <dbReference type="EMBL" id="MFC4094330.1"/>
    </source>
</evidence>
<dbReference type="PANTHER" id="PTHR41523">
    <property type="entry name" value="TWO-COMPONENT SYSTEM SENSOR PROTEIN"/>
    <property type="match status" value="1"/>
</dbReference>